<protein>
    <submittedName>
        <fullName evidence="2">Uncharacterized protein</fullName>
    </submittedName>
</protein>
<dbReference type="Proteomes" id="UP000183107">
    <property type="component" value="Unassembled WGS sequence"/>
</dbReference>
<reference evidence="3" key="1">
    <citation type="submission" date="2016-10" db="EMBL/GenBank/DDBJ databases">
        <authorList>
            <person name="Varghese N."/>
        </authorList>
    </citation>
    <scope>NUCLEOTIDE SEQUENCE [LARGE SCALE GENOMIC DNA]</scope>
    <source>
        <strain evidence="3">Nsp8</strain>
    </source>
</reference>
<name>A0A1I5B3J1_9PROT</name>
<accession>A0A1I5B3J1</accession>
<evidence type="ECO:0000313" key="2">
    <source>
        <dbReference type="EMBL" id="SFN69265.1"/>
    </source>
</evidence>
<keyword evidence="3" id="KW-1185">Reference proteome</keyword>
<dbReference type="EMBL" id="FOVJ01000002">
    <property type="protein sequence ID" value="SFN69265.1"/>
    <property type="molecule type" value="Genomic_DNA"/>
</dbReference>
<gene>
    <name evidence="2" type="ORF">SAMN05216386_1649</name>
</gene>
<dbReference type="OrthoDB" id="8566008at2"/>
<evidence type="ECO:0000256" key="1">
    <source>
        <dbReference type="SAM" id="MobiDB-lite"/>
    </source>
</evidence>
<sequence>MFDWLKAKDVLTEARNECKKMRATIERNKLRIEELHKLPRPKDELIELACSWIDNFGSDYPQLLQIELDKYVKNPMTTPGEYHQGKHMNLNETAINPLRIVQPAGPGVLVTTPKTIERALFYIIGDQLKEAVGRVVRDMEYPAIVGPAMPKRLAEIDKLTKENEGLENKVKEIEGGLQESADVCTPAKDPVQKHRSRGEIEYTNHYNN</sequence>
<organism evidence="2 3">
    <name type="scientific">Nitrosospira briensis</name>
    <dbReference type="NCBI Taxonomy" id="35799"/>
    <lineage>
        <taxon>Bacteria</taxon>
        <taxon>Pseudomonadati</taxon>
        <taxon>Pseudomonadota</taxon>
        <taxon>Betaproteobacteria</taxon>
        <taxon>Nitrosomonadales</taxon>
        <taxon>Nitrosomonadaceae</taxon>
        <taxon>Nitrosospira</taxon>
    </lineage>
</organism>
<dbReference type="RefSeq" id="WP_074796433.1">
    <property type="nucleotide sequence ID" value="NZ_FOVJ01000002.1"/>
</dbReference>
<evidence type="ECO:0000313" key="3">
    <source>
        <dbReference type="Proteomes" id="UP000183107"/>
    </source>
</evidence>
<feature type="region of interest" description="Disordered" evidence="1">
    <location>
        <begin position="175"/>
        <end position="208"/>
    </location>
</feature>
<proteinExistence type="predicted"/>
<dbReference type="AlphaFoldDB" id="A0A1I5B3J1"/>